<proteinExistence type="predicted"/>
<evidence type="ECO:0000313" key="2">
    <source>
        <dbReference type="Proteomes" id="UP000002233"/>
    </source>
</evidence>
<name>E0TWU6_BACSH</name>
<accession>E0TWU6</accession>
<reference key="1">
    <citation type="submission" date="2010-08" db="EMBL/GenBank/DDBJ databases">
        <authorList>
            <person name="Zeigler D.R."/>
        </authorList>
    </citation>
    <scope>NUCLEOTIDE SEQUENCE</scope>
    <source>
        <strain>W23</strain>
    </source>
</reference>
<reference evidence="1 2" key="2">
    <citation type="journal article" date="2011" name="Microbiology">
        <title>The genome sequence of Bacillus subtilis subsp. spizizenii W23: insights into speciation within the B. subtilis complex and into the history of B. subtilis genetics.</title>
        <authorList>
            <person name="Zeigler D.R."/>
        </authorList>
    </citation>
    <scope>NUCLEOTIDE SEQUENCE [LARGE SCALE GENOMIC DNA]</scope>
    <source>
        <strain evidence="2">ATCC 23059 / NRRL B-14472 / W23</strain>
    </source>
</reference>
<dbReference type="AlphaFoldDB" id="E0TWU6"/>
<evidence type="ECO:0000313" key="1">
    <source>
        <dbReference type="EMBL" id="ADM39882.1"/>
    </source>
</evidence>
<organism evidence="1 2">
    <name type="scientific">Bacillus spizizenii (strain ATCC 23059 / NRRL B-14472 / W23)</name>
    <name type="common">Bacillus subtilis subsp. spizizenii</name>
    <dbReference type="NCBI Taxonomy" id="655816"/>
    <lineage>
        <taxon>Bacteria</taxon>
        <taxon>Bacillati</taxon>
        <taxon>Bacillota</taxon>
        <taxon>Bacilli</taxon>
        <taxon>Bacillales</taxon>
        <taxon>Bacillaceae</taxon>
        <taxon>Bacillus</taxon>
    </lineage>
</organism>
<dbReference type="Proteomes" id="UP000002233">
    <property type="component" value="Chromosome"/>
</dbReference>
<gene>
    <name evidence="1" type="ordered locus">BSUW23_19240</name>
</gene>
<sequence length="39" mass="4203">MDAAVTEVSAIPAVVAEGAAIERRLFLFHGFDVRTKSRA</sequence>
<protein>
    <submittedName>
        <fullName evidence="1">Uncharacterized protein</fullName>
    </submittedName>
</protein>
<dbReference type="EMBL" id="CP002183">
    <property type="protein sequence ID" value="ADM39882.1"/>
    <property type="molecule type" value="Genomic_DNA"/>
</dbReference>
<dbReference type="KEGG" id="bss:BSUW23_19240"/>
<dbReference type="HOGENOM" id="CLU_3305034_0_0_9"/>